<keyword evidence="2" id="KW-0472">Membrane</keyword>
<organism evidence="3 4">
    <name type="scientific">Candidatus Woesebacteria bacterium RIFOXYD1_FULL_43_18</name>
    <dbReference type="NCBI Taxonomy" id="1802551"/>
    <lineage>
        <taxon>Bacteria</taxon>
        <taxon>Candidatus Woeseibacteriota</taxon>
    </lineage>
</organism>
<accession>A0A1F8DIQ9</accession>
<sequence>MKIEEYLNDLKKEYEKTEATLHLKASGWDELSRQIDPTQARRRVSFRNLGIVFAVLVIFLMGTYRISLAALPGEILYPVKLLSEEIIQKTSGSNQVIIDHRASEIIELSEKQKIDDQNLEEVVTEYRANVEQARQNLKVTGKSNEDLQNNLDEHHSEFERIGRDHPEIEDKIKEARDASDREDDETDD</sequence>
<dbReference type="EMBL" id="MGIL01000013">
    <property type="protein sequence ID" value="OGM88302.1"/>
    <property type="molecule type" value="Genomic_DNA"/>
</dbReference>
<keyword evidence="2" id="KW-0812">Transmembrane</keyword>
<evidence type="ECO:0000256" key="1">
    <source>
        <dbReference type="SAM" id="MobiDB-lite"/>
    </source>
</evidence>
<protein>
    <recommendedName>
        <fullName evidence="5">DUF5667 domain-containing protein</fullName>
    </recommendedName>
</protein>
<evidence type="ECO:0000256" key="2">
    <source>
        <dbReference type="SAM" id="Phobius"/>
    </source>
</evidence>
<feature type="compositionally biased region" description="Polar residues" evidence="1">
    <location>
        <begin position="138"/>
        <end position="150"/>
    </location>
</feature>
<feature type="compositionally biased region" description="Basic and acidic residues" evidence="1">
    <location>
        <begin position="151"/>
        <end position="179"/>
    </location>
</feature>
<proteinExistence type="predicted"/>
<evidence type="ECO:0000313" key="3">
    <source>
        <dbReference type="EMBL" id="OGM88302.1"/>
    </source>
</evidence>
<keyword evidence="2" id="KW-1133">Transmembrane helix</keyword>
<evidence type="ECO:0008006" key="5">
    <source>
        <dbReference type="Google" id="ProtNLM"/>
    </source>
</evidence>
<name>A0A1F8DIQ9_9BACT</name>
<feature type="region of interest" description="Disordered" evidence="1">
    <location>
        <begin position="138"/>
        <end position="188"/>
    </location>
</feature>
<reference evidence="3 4" key="1">
    <citation type="journal article" date="2016" name="Nat. Commun.">
        <title>Thousands of microbial genomes shed light on interconnected biogeochemical processes in an aquifer system.</title>
        <authorList>
            <person name="Anantharaman K."/>
            <person name="Brown C.T."/>
            <person name="Hug L.A."/>
            <person name="Sharon I."/>
            <person name="Castelle C.J."/>
            <person name="Probst A.J."/>
            <person name="Thomas B.C."/>
            <person name="Singh A."/>
            <person name="Wilkins M.J."/>
            <person name="Karaoz U."/>
            <person name="Brodie E.L."/>
            <person name="Williams K.H."/>
            <person name="Hubbard S.S."/>
            <person name="Banfield J.F."/>
        </authorList>
    </citation>
    <scope>NUCLEOTIDE SEQUENCE [LARGE SCALE GENOMIC DNA]</scope>
</reference>
<feature type="transmembrane region" description="Helical" evidence="2">
    <location>
        <begin position="49"/>
        <end position="71"/>
    </location>
</feature>
<dbReference type="Proteomes" id="UP000177596">
    <property type="component" value="Unassembled WGS sequence"/>
</dbReference>
<gene>
    <name evidence="3" type="ORF">A2573_02715</name>
</gene>
<dbReference type="AlphaFoldDB" id="A0A1F8DIQ9"/>
<comment type="caution">
    <text evidence="3">The sequence shown here is derived from an EMBL/GenBank/DDBJ whole genome shotgun (WGS) entry which is preliminary data.</text>
</comment>
<evidence type="ECO:0000313" key="4">
    <source>
        <dbReference type="Proteomes" id="UP000177596"/>
    </source>
</evidence>